<name>A0A8T0RFQ2_PANVG</name>
<evidence type="ECO:0000313" key="1">
    <source>
        <dbReference type="EMBL" id="KAG2584264.1"/>
    </source>
</evidence>
<keyword evidence="2" id="KW-1185">Reference proteome</keyword>
<accession>A0A8T0RFQ2</accession>
<evidence type="ECO:0000313" key="2">
    <source>
        <dbReference type="Proteomes" id="UP000823388"/>
    </source>
</evidence>
<reference evidence="1 2" key="1">
    <citation type="submission" date="2020-05" db="EMBL/GenBank/DDBJ databases">
        <title>WGS assembly of Panicum virgatum.</title>
        <authorList>
            <person name="Lovell J.T."/>
            <person name="Jenkins J."/>
            <person name="Shu S."/>
            <person name="Juenger T.E."/>
            <person name="Schmutz J."/>
        </authorList>
    </citation>
    <scope>NUCLEOTIDE SEQUENCE [LARGE SCALE GENOMIC DNA]</scope>
    <source>
        <strain evidence="2">cv. AP13</strain>
    </source>
</reference>
<dbReference type="PANTHER" id="PTHR46694:SF1">
    <property type="entry name" value="AT-RICH INTERACTIVE DOMAIN-CONTAINING PROTEIN 4"/>
    <property type="match status" value="1"/>
</dbReference>
<dbReference type="Proteomes" id="UP000823388">
    <property type="component" value="Chromosome 6K"/>
</dbReference>
<sequence>MSQIQSTSRQNCVILAVRCGRFAEKQQTPARLAPEPKRVCPSYPFPELVSCGRLEVHMLINPSVEQFREAQQAVQPNLLYLQGQQLDN</sequence>
<protein>
    <submittedName>
        <fullName evidence="1">Uncharacterized protein</fullName>
    </submittedName>
</protein>
<gene>
    <name evidence="1" type="ORF">PVAP13_6KG286806</name>
</gene>
<organism evidence="1 2">
    <name type="scientific">Panicum virgatum</name>
    <name type="common">Blackwell switchgrass</name>
    <dbReference type="NCBI Taxonomy" id="38727"/>
    <lineage>
        <taxon>Eukaryota</taxon>
        <taxon>Viridiplantae</taxon>
        <taxon>Streptophyta</taxon>
        <taxon>Embryophyta</taxon>
        <taxon>Tracheophyta</taxon>
        <taxon>Spermatophyta</taxon>
        <taxon>Magnoliopsida</taxon>
        <taxon>Liliopsida</taxon>
        <taxon>Poales</taxon>
        <taxon>Poaceae</taxon>
        <taxon>PACMAD clade</taxon>
        <taxon>Panicoideae</taxon>
        <taxon>Panicodae</taxon>
        <taxon>Paniceae</taxon>
        <taxon>Panicinae</taxon>
        <taxon>Panicum</taxon>
        <taxon>Panicum sect. Hiantes</taxon>
    </lineage>
</organism>
<dbReference type="AlphaFoldDB" id="A0A8T0RFQ2"/>
<dbReference type="InterPro" id="IPR042293">
    <property type="entry name" value="ARID4"/>
</dbReference>
<proteinExistence type="predicted"/>
<comment type="caution">
    <text evidence="1">The sequence shown here is derived from an EMBL/GenBank/DDBJ whole genome shotgun (WGS) entry which is preliminary data.</text>
</comment>
<dbReference type="PANTHER" id="PTHR46694">
    <property type="entry name" value="AT-RICH INTERACTIVE DOMAIN-CONTAINING PROTEIN 4"/>
    <property type="match status" value="1"/>
</dbReference>
<dbReference type="EMBL" id="CM029047">
    <property type="protein sequence ID" value="KAG2584264.1"/>
    <property type="molecule type" value="Genomic_DNA"/>
</dbReference>